<feature type="coiled-coil region" evidence="1">
    <location>
        <begin position="392"/>
        <end position="459"/>
    </location>
</feature>
<evidence type="ECO:0000256" key="2">
    <source>
        <dbReference type="SAM" id="MobiDB-lite"/>
    </source>
</evidence>
<accession>A0A7S4RN90</accession>
<evidence type="ECO:0000256" key="1">
    <source>
        <dbReference type="SAM" id="Coils"/>
    </source>
</evidence>
<sequence length="484" mass="52982">MVPVRSINQHLDACLAPSTPSPKRPRKAHHIGGQKGSAASEPPPLMPNARVRVCNLKSRPELNAKEGELLEHMANGRWKVRLADGAQLLFKTESLEAFSEGGTSSARVLMLQGSAAEAGAGPAASSPVAPLPGVPPDAEAKPMALPGEESEVALAAAASGSADCSAAKPLSQLPPPHLLQLLGTLHARVEWTKTPQAANLLARQVQEWKDLMGGGAVVEDNLAASFGAVEAHLSSEQRRITAELEQTQASASAQVARWRRAVEQHAEESVGSLEAYQALGAPTTYQEMCERNQLRSNLERAVSGIMDALEGMHQADNEPGVRLQEAEESMLGRLGLALERLRELQEGAERLFAGRHSEVQRGRSDTTAALTELRPHIQRMDGFVQRCAEEVAKEAAERQAGYEQQLEDLKVEEARYVRANDSPRKNPKFANVREEMESVQKLLEDQQKQEAEQAAFRERWRVLMGKMPSGEEPTRKRKWYQLWA</sequence>
<name>A0A7S4RN90_9DINO</name>
<gene>
    <name evidence="3" type="ORF">AMON00008_LOCUS37983</name>
</gene>
<feature type="compositionally biased region" description="Low complexity" evidence="2">
    <location>
        <begin position="118"/>
        <end position="128"/>
    </location>
</feature>
<keyword evidence="1" id="KW-0175">Coiled coil</keyword>
<dbReference type="EMBL" id="HBNR01054093">
    <property type="protein sequence ID" value="CAE4619799.1"/>
    <property type="molecule type" value="Transcribed_RNA"/>
</dbReference>
<feature type="region of interest" description="Disordered" evidence="2">
    <location>
        <begin position="14"/>
        <end position="47"/>
    </location>
</feature>
<feature type="compositionally biased region" description="Basic residues" evidence="2">
    <location>
        <begin position="23"/>
        <end position="32"/>
    </location>
</feature>
<proteinExistence type="predicted"/>
<dbReference type="AlphaFoldDB" id="A0A7S4RN90"/>
<protein>
    <submittedName>
        <fullName evidence="3">Uncharacterized protein</fullName>
    </submittedName>
</protein>
<feature type="region of interest" description="Disordered" evidence="2">
    <location>
        <begin position="118"/>
        <end position="144"/>
    </location>
</feature>
<organism evidence="3">
    <name type="scientific">Alexandrium monilatum</name>
    <dbReference type="NCBI Taxonomy" id="311494"/>
    <lineage>
        <taxon>Eukaryota</taxon>
        <taxon>Sar</taxon>
        <taxon>Alveolata</taxon>
        <taxon>Dinophyceae</taxon>
        <taxon>Gonyaulacales</taxon>
        <taxon>Pyrocystaceae</taxon>
        <taxon>Alexandrium</taxon>
    </lineage>
</organism>
<reference evidence="3" key="1">
    <citation type="submission" date="2021-01" db="EMBL/GenBank/DDBJ databases">
        <authorList>
            <person name="Corre E."/>
            <person name="Pelletier E."/>
            <person name="Niang G."/>
            <person name="Scheremetjew M."/>
            <person name="Finn R."/>
            <person name="Kale V."/>
            <person name="Holt S."/>
            <person name="Cochrane G."/>
            <person name="Meng A."/>
            <person name="Brown T."/>
            <person name="Cohen L."/>
        </authorList>
    </citation>
    <scope>NUCLEOTIDE SEQUENCE</scope>
    <source>
        <strain evidence="3">CCMP3105</strain>
    </source>
</reference>
<evidence type="ECO:0000313" key="3">
    <source>
        <dbReference type="EMBL" id="CAE4619799.1"/>
    </source>
</evidence>